<accession>A0ABP8W2G2</accession>
<reference evidence="3" key="1">
    <citation type="journal article" date="2019" name="Int. J. Syst. Evol. Microbiol.">
        <title>The Global Catalogue of Microorganisms (GCM) 10K type strain sequencing project: providing services to taxonomists for standard genome sequencing and annotation.</title>
        <authorList>
            <consortium name="The Broad Institute Genomics Platform"/>
            <consortium name="The Broad Institute Genome Sequencing Center for Infectious Disease"/>
            <person name="Wu L."/>
            <person name="Ma J."/>
        </authorList>
    </citation>
    <scope>NUCLEOTIDE SEQUENCE [LARGE SCALE GENOMIC DNA]</scope>
    <source>
        <strain evidence="3">JCM 18127</strain>
    </source>
</reference>
<evidence type="ECO:0000256" key="1">
    <source>
        <dbReference type="SAM" id="MobiDB-lite"/>
    </source>
</evidence>
<organism evidence="2 3">
    <name type="scientific">Nocardioides nanhaiensis</name>
    <dbReference type="NCBI Taxonomy" id="1476871"/>
    <lineage>
        <taxon>Bacteria</taxon>
        <taxon>Bacillati</taxon>
        <taxon>Actinomycetota</taxon>
        <taxon>Actinomycetes</taxon>
        <taxon>Propionibacteriales</taxon>
        <taxon>Nocardioidaceae</taxon>
        <taxon>Nocardioides</taxon>
    </lineage>
</organism>
<keyword evidence="3" id="KW-1185">Reference proteome</keyword>
<comment type="caution">
    <text evidence="2">The sequence shown here is derived from an EMBL/GenBank/DDBJ whole genome shotgun (WGS) entry which is preliminary data.</text>
</comment>
<evidence type="ECO:0000313" key="3">
    <source>
        <dbReference type="Proteomes" id="UP001500621"/>
    </source>
</evidence>
<feature type="region of interest" description="Disordered" evidence="1">
    <location>
        <begin position="1"/>
        <end position="40"/>
    </location>
</feature>
<protein>
    <submittedName>
        <fullName evidence="2">Uncharacterized protein</fullName>
    </submittedName>
</protein>
<gene>
    <name evidence="2" type="ORF">GCM10023226_15180</name>
</gene>
<name>A0ABP8W2G2_9ACTN</name>
<proteinExistence type="predicted"/>
<dbReference type="Proteomes" id="UP001500621">
    <property type="component" value="Unassembled WGS sequence"/>
</dbReference>
<dbReference type="EMBL" id="BAABIM010000001">
    <property type="protein sequence ID" value="GAA4678817.1"/>
    <property type="molecule type" value="Genomic_DNA"/>
</dbReference>
<feature type="compositionally biased region" description="Basic and acidic residues" evidence="1">
    <location>
        <begin position="26"/>
        <end position="35"/>
    </location>
</feature>
<evidence type="ECO:0000313" key="2">
    <source>
        <dbReference type="EMBL" id="GAA4678817.1"/>
    </source>
</evidence>
<sequence length="94" mass="10309">MSAPTALAPRSSPLTPAPPHTPESLGRPERLDTPERSTTMNHFLHVDLERAERSARLGEAQGVRAGRRMARAHRLSRKAEQAAQQARLALARAL</sequence>